<keyword evidence="1" id="KW-0479">Metal-binding</keyword>
<dbReference type="InterPro" id="IPR040256">
    <property type="entry name" value="At4g02000-like"/>
</dbReference>
<dbReference type="PROSITE" id="PS50158">
    <property type="entry name" value="ZF_CCHC"/>
    <property type="match status" value="1"/>
</dbReference>
<feature type="domain" description="CCHC-type" evidence="3">
    <location>
        <begin position="105"/>
        <end position="118"/>
    </location>
</feature>
<feature type="region of interest" description="Disordered" evidence="2">
    <location>
        <begin position="236"/>
        <end position="292"/>
    </location>
</feature>
<proteinExistence type="predicted"/>
<protein>
    <recommendedName>
        <fullName evidence="3">CCHC-type domain-containing protein</fullName>
    </recommendedName>
</protein>
<evidence type="ECO:0000313" key="5">
    <source>
        <dbReference type="Proteomes" id="UP001231189"/>
    </source>
</evidence>
<evidence type="ECO:0000313" key="4">
    <source>
        <dbReference type="EMBL" id="KAK1650136.1"/>
    </source>
</evidence>
<evidence type="ECO:0000256" key="1">
    <source>
        <dbReference type="PROSITE-ProRule" id="PRU00047"/>
    </source>
</evidence>
<comment type="caution">
    <text evidence="4">The sequence shown here is derived from an EMBL/GenBank/DDBJ whole genome shotgun (WGS) entry which is preliminary data.</text>
</comment>
<gene>
    <name evidence="4" type="ORF">QYE76_067941</name>
</gene>
<dbReference type="Pfam" id="PF14392">
    <property type="entry name" value="zf-CCHC_4"/>
    <property type="match status" value="1"/>
</dbReference>
<dbReference type="InterPro" id="IPR001878">
    <property type="entry name" value="Znf_CCHC"/>
</dbReference>
<evidence type="ECO:0000256" key="2">
    <source>
        <dbReference type="SAM" id="MobiDB-lite"/>
    </source>
</evidence>
<dbReference type="InterPro" id="IPR025836">
    <property type="entry name" value="Zn_knuckle_CX2CX4HX4C"/>
</dbReference>
<reference evidence="4" key="1">
    <citation type="submission" date="2023-07" db="EMBL/GenBank/DDBJ databases">
        <title>A chromosome-level genome assembly of Lolium multiflorum.</title>
        <authorList>
            <person name="Chen Y."/>
            <person name="Copetti D."/>
            <person name="Kolliker R."/>
            <person name="Studer B."/>
        </authorList>
    </citation>
    <scope>NUCLEOTIDE SEQUENCE</scope>
    <source>
        <strain evidence="4">02402/16</strain>
        <tissue evidence="4">Leaf</tissue>
    </source>
</reference>
<dbReference type="AlphaFoldDB" id="A0AAD8SDC0"/>
<dbReference type="GO" id="GO:0003676">
    <property type="term" value="F:nucleic acid binding"/>
    <property type="evidence" value="ECO:0007669"/>
    <property type="project" value="InterPro"/>
</dbReference>
<sequence length="292" mass="33498">MLVTEYDGKSSIADVPVNNMKIWVKVMELPLGMMTEEWAHKMGDQLGTFLEIPKSGKRNLWDDFYRIRVELDVTNPIKRWVKFQDMKTRETLRYDVKYERMPTFCYFCGLIGHADKNCLLPEEEKRVRFCIEQKASPYRGSDHRSYYLPAEPANVKRQLQFQSRSVVDWKISDGTGSQEYHRGRMEQDIEESEERTVTANPAAVLQMVAAVENLQVVEGTAGKRPGCNEVLMQDTKGVSWTPGQESDKKLREEDHGAQEVLEEEDRDVEVEATSLGAAGTLIGAKERTRQEP</sequence>
<evidence type="ECO:0000259" key="3">
    <source>
        <dbReference type="PROSITE" id="PS50158"/>
    </source>
</evidence>
<dbReference type="GO" id="GO:0008270">
    <property type="term" value="F:zinc ion binding"/>
    <property type="evidence" value="ECO:0007669"/>
    <property type="project" value="UniProtKB-KW"/>
</dbReference>
<dbReference type="PANTHER" id="PTHR31286">
    <property type="entry name" value="GLYCINE-RICH CELL WALL STRUCTURAL PROTEIN 1.8-LIKE"/>
    <property type="match status" value="1"/>
</dbReference>
<organism evidence="4 5">
    <name type="scientific">Lolium multiflorum</name>
    <name type="common">Italian ryegrass</name>
    <name type="synonym">Lolium perenne subsp. multiflorum</name>
    <dbReference type="NCBI Taxonomy" id="4521"/>
    <lineage>
        <taxon>Eukaryota</taxon>
        <taxon>Viridiplantae</taxon>
        <taxon>Streptophyta</taxon>
        <taxon>Embryophyta</taxon>
        <taxon>Tracheophyta</taxon>
        <taxon>Spermatophyta</taxon>
        <taxon>Magnoliopsida</taxon>
        <taxon>Liliopsida</taxon>
        <taxon>Poales</taxon>
        <taxon>Poaceae</taxon>
        <taxon>BOP clade</taxon>
        <taxon>Pooideae</taxon>
        <taxon>Poodae</taxon>
        <taxon>Poeae</taxon>
        <taxon>Poeae Chloroplast Group 2 (Poeae type)</taxon>
        <taxon>Loliodinae</taxon>
        <taxon>Loliinae</taxon>
        <taxon>Lolium</taxon>
    </lineage>
</organism>
<accession>A0AAD8SDC0</accession>
<name>A0AAD8SDC0_LOLMU</name>
<dbReference type="EMBL" id="JAUUTY010000004">
    <property type="protein sequence ID" value="KAK1650136.1"/>
    <property type="molecule type" value="Genomic_DNA"/>
</dbReference>
<keyword evidence="5" id="KW-1185">Reference proteome</keyword>
<keyword evidence="1" id="KW-0863">Zinc-finger</keyword>
<feature type="compositionally biased region" description="Acidic residues" evidence="2">
    <location>
        <begin position="260"/>
        <end position="270"/>
    </location>
</feature>
<keyword evidence="1" id="KW-0862">Zinc</keyword>
<dbReference type="PANTHER" id="PTHR31286:SF167">
    <property type="entry name" value="OS09G0268800 PROTEIN"/>
    <property type="match status" value="1"/>
</dbReference>
<feature type="compositionally biased region" description="Basic and acidic residues" evidence="2">
    <location>
        <begin position="245"/>
        <end position="257"/>
    </location>
</feature>
<dbReference type="Proteomes" id="UP001231189">
    <property type="component" value="Unassembled WGS sequence"/>
</dbReference>